<dbReference type="Gene3D" id="3.90.950.20">
    <property type="entry name" value="CinA-like"/>
    <property type="match status" value="1"/>
</dbReference>
<dbReference type="PIRSF" id="PIRSF006728">
    <property type="entry name" value="CinA"/>
    <property type="match status" value="1"/>
</dbReference>
<dbReference type="CDD" id="cd00885">
    <property type="entry name" value="cinA"/>
    <property type="match status" value="1"/>
</dbReference>
<dbReference type="InterPro" id="IPR008136">
    <property type="entry name" value="CinA_C"/>
</dbReference>
<dbReference type="PANTHER" id="PTHR13939:SF0">
    <property type="entry name" value="NMN AMIDOHYDROLASE-LIKE PROTEIN YFAY"/>
    <property type="match status" value="1"/>
</dbReference>
<feature type="domain" description="MoaB/Mog" evidence="2">
    <location>
        <begin position="4"/>
        <end position="171"/>
    </location>
</feature>
<dbReference type="RefSeq" id="WP_018371616.1">
    <property type="nucleotide sequence ID" value="NZ_UHFR01000005.1"/>
</dbReference>
<dbReference type="NCBIfam" id="TIGR00200">
    <property type="entry name" value="cinA_nterm"/>
    <property type="match status" value="1"/>
</dbReference>
<comment type="similarity">
    <text evidence="1">Belongs to the CinA family.</text>
</comment>
<dbReference type="Pfam" id="PF18146">
    <property type="entry name" value="CinA_KH"/>
    <property type="match status" value="1"/>
</dbReference>
<dbReference type="NCBIfam" id="NF001813">
    <property type="entry name" value="PRK00549.1"/>
    <property type="match status" value="1"/>
</dbReference>
<evidence type="ECO:0000313" key="3">
    <source>
        <dbReference type="EMBL" id="SUN77053.1"/>
    </source>
</evidence>
<dbReference type="InterPro" id="IPR036653">
    <property type="entry name" value="CinA-like_C"/>
</dbReference>
<sequence length="413" mass="44639">MKAEIIAVGTEILTGQIVNTNAQFLSEKLASLGIDVYFQTAVGDNEERLLSILEIARRRSDLVILTGGLGPTEDDLTKQTLSKFLGRDLLFDQKAMEKLDDFFASRPDRVRTPNNERQAQMLEGAIALQNRTGLAVGGLIEIDQVTYVLLPGPPSELKPMVNQELVPLLATGEQLYSRVLRFFGIGESQLVTILADLIDKQTDPTIAPYAKTGEVTLRLSTKAISQELANLKLDTVEQEILAHGNLAELFYGCGDDNSLAKTTFDLLKETGKTITAAESLTAGLFQASLADFSGASAVFKGGFVTYSMEEKSKMLDIPLADLKEQGVVSTFTAEKMAEQARKLTESDLAVSLTGVAGPDSLEGQPAGTVFIGLATAEKVESVRVNIAGRSRSDVREIAVLHAFNLVRKTLLKA</sequence>
<dbReference type="InterPro" id="IPR041424">
    <property type="entry name" value="CinA_KH"/>
</dbReference>
<dbReference type="AlphaFoldDB" id="A0A380KYI7"/>
<evidence type="ECO:0000313" key="4">
    <source>
        <dbReference type="Proteomes" id="UP000254634"/>
    </source>
</evidence>
<dbReference type="STRING" id="1123307.GCA_000380065_00918"/>
<dbReference type="Gene3D" id="3.30.70.2860">
    <property type="match status" value="1"/>
</dbReference>
<dbReference type="Pfam" id="PF00994">
    <property type="entry name" value="MoCF_biosynth"/>
    <property type="match status" value="1"/>
</dbReference>
<proteinExistence type="inferred from homology"/>
<evidence type="ECO:0000256" key="1">
    <source>
        <dbReference type="HAMAP-Rule" id="MF_00226"/>
    </source>
</evidence>
<keyword evidence="4" id="KW-1185">Reference proteome</keyword>
<dbReference type="InterPro" id="IPR008135">
    <property type="entry name" value="Competence-induced_CinA"/>
</dbReference>
<dbReference type="SUPFAM" id="SSF53218">
    <property type="entry name" value="Molybdenum cofactor biosynthesis proteins"/>
    <property type="match status" value="1"/>
</dbReference>
<dbReference type="SMART" id="SM00852">
    <property type="entry name" value="MoCF_biosynth"/>
    <property type="match status" value="1"/>
</dbReference>
<name>A0A380KYI7_9STRE</name>
<dbReference type="InterPro" id="IPR036425">
    <property type="entry name" value="MoaB/Mog-like_dom_sf"/>
</dbReference>
<dbReference type="PANTHER" id="PTHR13939">
    <property type="entry name" value="NICOTINAMIDE-NUCLEOTIDE AMIDOHYDROLASE PNCC"/>
    <property type="match status" value="1"/>
</dbReference>
<dbReference type="NCBIfam" id="TIGR00199">
    <property type="entry name" value="PncC_domain"/>
    <property type="match status" value="1"/>
</dbReference>
<dbReference type="Pfam" id="PF02464">
    <property type="entry name" value="CinA"/>
    <property type="match status" value="1"/>
</dbReference>
<dbReference type="SUPFAM" id="SSF142433">
    <property type="entry name" value="CinA-like"/>
    <property type="match status" value="1"/>
</dbReference>
<dbReference type="Gene3D" id="3.40.980.10">
    <property type="entry name" value="MoaB/Mog-like domain"/>
    <property type="match status" value="1"/>
</dbReference>
<gene>
    <name evidence="3" type="primary">cinA_2</name>
    <name evidence="1" type="synonym">cinA</name>
    <name evidence="3" type="ORF">NCTC13765_01575</name>
</gene>
<reference evidence="3" key="1">
    <citation type="submission" date="2018-06" db="EMBL/GenBank/DDBJ databases">
        <authorList>
            <consortium name="Pathogen Informatics"/>
            <person name="Doyle S."/>
        </authorList>
    </citation>
    <scope>NUCLEOTIDE SEQUENCE [LARGE SCALE GENOMIC DNA]</scope>
    <source>
        <strain evidence="3">NCTC13765</strain>
    </source>
</reference>
<dbReference type="HAMAP" id="MF_00226_B">
    <property type="entry name" value="CinA_B"/>
    <property type="match status" value="1"/>
</dbReference>
<protein>
    <recommendedName>
        <fullName evidence="1">Putative competence-damage inducible protein</fullName>
    </recommendedName>
</protein>
<dbReference type="InterPro" id="IPR050101">
    <property type="entry name" value="CinA"/>
</dbReference>
<organism evidence="3 4">
    <name type="scientific">Streptococcus massiliensis</name>
    <dbReference type="NCBI Taxonomy" id="313439"/>
    <lineage>
        <taxon>Bacteria</taxon>
        <taxon>Bacillati</taxon>
        <taxon>Bacillota</taxon>
        <taxon>Bacilli</taxon>
        <taxon>Lactobacillales</taxon>
        <taxon>Streptococcaceae</taxon>
        <taxon>Streptococcus</taxon>
    </lineage>
</organism>
<dbReference type="InterPro" id="IPR001453">
    <property type="entry name" value="MoaB/Mog_dom"/>
</dbReference>
<dbReference type="EMBL" id="UHFR01000005">
    <property type="protein sequence ID" value="SUN77053.1"/>
    <property type="molecule type" value="Genomic_DNA"/>
</dbReference>
<dbReference type="OrthoDB" id="9801454at2"/>
<dbReference type="NCBIfam" id="TIGR00177">
    <property type="entry name" value="molyb_syn"/>
    <property type="match status" value="1"/>
</dbReference>
<evidence type="ECO:0000259" key="2">
    <source>
        <dbReference type="SMART" id="SM00852"/>
    </source>
</evidence>
<accession>A0A380KYI7</accession>
<dbReference type="Proteomes" id="UP000254634">
    <property type="component" value="Unassembled WGS sequence"/>
</dbReference>